<evidence type="ECO:0000313" key="2">
    <source>
        <dbReference type="EMBL" id="SBO92702.1"/>
    </source>
</evidence>
<protein>
    <submittedName>
        <fullName evidence="2">Putative ATP/GTP-binding protein</fullName>
    </submittedName>
</protein>
<dbReference type="EMBL" id="LT559118">
    <property type="protein sequence ID" value="SBO92702.1"/>
    <property type="molecule type" value="Genomic_DNA"/>
</dbReference>
<dbReference type="PANTHER" id="PTHR46082">
    <property type="entry name" value="ATP/GTP-BINDING PROTEIN-RELATED"/>
    <property type="match status" value="1"/>
</dbReference>
<accession>A0A1M4E1M6</accession>
<dbReference type="NCBIfam" id="NF040586">
    <property type="entry name" value="FxSxx_TPR"/>
    <property type="match status" value="1"/>
</dbReference>
<dbReference type="Pfam" id="PF13424">
    <property type="entry name" value="TPR_12"/>
    <property type="match status" value="3"/>
</dbReference>
<dbReference type="Pfam" id="PF25000">
    <property type="entry name" value="DUF7779"/>
    <property type="match status" value="1"/>
</dbReference>
<dbReference type="AlphaFoldDB" id="A0A1M4E1M6"/>
<dbReference type="InterPro" id="IPR056681">
    <property type="entry name" value="DUF7779"/>
</dbReference>
<proteinExistence type="predicted"/>
<name>A0A1M4E1M6_9ACTN</name>
<dbReference type="Gene3D" id="1.25.40.10">
    <property type="entry name" value="Tetratricopeptide repeat domain"/>
    <property type="match status" value="3"/>
</dbReference>
<feature type="domain" description="DUF7779" evidence="1">
    <location>
        <begin position="176"/>
        <end position="264"/>
    </location>
</feature>
<evidence type="ECO:0000259" key="1">
    <source>
        <dbReference type="Pfam" id="PF25000"/>
    </source>
</evidence>
<sequence>MLIPSSIARLAPHLNLPKANEIGVAEAAEGVIEALRKGEPYDQWLLIFDNAHDPESIMQYVPDGPGGVLITSRNFAWDGVVDTLTVDVFSREESRRFLDRRVPGIGGSEADALAEALGDLPLALDQAGALQSETGMPVGEYLTLLRDQTGKLLAEGRPMEYDVPLTATWALSVSTLHEEQPDAVELLHLLAFFGADPIPRDVLSTGRGTVDPPLSDILDDPLQFSRAVQALGRYALVQIDRENQTILVHRLVQALLREDVSENERERFRRNVQRLLAAAVPLQPDDTTTWPTFARLMPHLEPAQMAQSPDSTVRPLMHNVVRYLYQSGNAPGALALAAECVAAWQAHPGATSRELCTMQRHLSISLRFVGRYKEAFEVGSQALTEAEHSLGAEDEETLRLTNNHCTDLRAMGLFAESFALSSSAVERHRAAFGDEDERTLRMRTSLALDLTLTSRYEEAERLLKRVYSALRDLYGSPNHPTAQIVMNNLVRVIRLRGDYSEARELGEDVYAVGVATLGADHPTTLRAASDLAIAMRKAEGGSSDVLHYAEDLVQRYRRLMGDQHPDKLAADMALVNAYREARRIPDAVAAAELITLAYAQVYGSDHPYTHGCRHNLALLIRLAGDHGKSREMHEFVVSRLTELLGPAHHYTLTAVLGYISDLASLGHWDKAVALGEDALADLRQLLGAAHPMTLGCMANLALDMSKLGRTDEAIALQADALTSLQRRLGEGHPTVAAVGNGERLDFDFDALPI</sequence>
<dbReference type="InterPro" id="IPR027417">
    <property type="entry name" value="P-loop_NTPase"/>
</dbReference>
<dbReference type="PANTHER" id="PTHR46082:SF6">
    <property type="entry name" value="AAA+ ATPASE DOMAIN-CONTAINING PROTEIN-RELATED"/>
    <property type="match status" value="1"/>
</dbReference>
<gene>
    <name evidence="2" type="ORF">BN4615_P2216</name>
</gene>
<dbReference type="InterPro" id="IPR011990">
    <property type="entry name" value="TPR-like_helical_dom_sf"/>
</dbReference>
<dbReference type="SUPFAM" id="SSF52540">
    <property type="entry name" value="P-loop containing nucleoside triphosphate hydrolases"/>
    <property type="match status" value="1"/>
</dbReference>
<organism evidence="2">
    <name type="scientific">Nonomuraea gerenzanensis</name>
    <dbReference type="NCBI Taxonomy" id="93944"/>
    <lineage>
        <taxon>Bacteria</taxon>
        <taxon>Bacillati</taxon>
        <taxon>Actinomycetota</taxon>
        <taxon>Actinomycetes</taxon>
        <taxon>Streptosporangiales</taxon>
        <taxon>Streptosporangiaceae</taxon>
        <taxon>Nonomuraea</taxon>
    </lineage>
</organism>
<dbReference type="SUPFAM" id="SSF48452">
    <property type="entry name" value="TPR-like"/>
    <property type="match status" value="2"/>
</dbReference>
<dbReference type="InterPro" id="IPR053137">
    <property type="entry name" value="NLR-like"/>
</dbReference>
<reference evidence="2" key="1">
    <citation type="submission" date="2016-04" db="EMBL/GenBank/DDBJ databases">
        <authorList>
            <person name="Evans L.H."/>
            <person name="Alamgir A."/>
            <person name="Owens N."/>
            <person name="Weber N.D."/>
            <person name="Virtaneva K."/>
            <person name="Barbian K."/>
            <person name="Babar A."/>
            <person name="Rosenke K."/>
        </authorList>
    </citation>
    <scope>NUCLEOTIDE SEQUENCE</scope>
    <source>
        <strain evidence="2">Nono1</strain>
    </source>
</reference>